<organism evidence="5 6">
    <name type="scientific">Exaiptasia diaphana</name>
    <name type="common">Tropical sea anemone</name>
    <name type="synonym">Aiptasia pulchella</name>
    <dbReference type="NCBI Taxonomy" id="2652724"/>
    <lineage>
        <taxon>Eukaryota</taxon>
        <taxon>Metazoa</taxon>
        <taxon>Cnidaria</taxon>
        <taxon>Anthozoa</taxon>
        <taxon>Hexacorallia</taxon>
        <taxon>Actiniaria</taxon>
        <taxon>Aiptasiidae</taxon>
        <taxon>Exaiptasia</taxon>
    </lineage>
</organism>
<dbReference type="RefSeq" id="XP_028517411.1">
    <property type="nucleotide sequence ID" value="XM_028661610.1"/>
</dbReference>
<protein>
    <recommendedName>
        <fullName evidence="7">Fibrinogen C-terminal domain-containing protein</fullName>
    </recommendedName>
</protein>
<keyword evidence="4" id="KW-1015">Disulfide bond</keyword>
<dbReference type="Gene3D" id="3.90.215.10">
    <property type="entry name" value="Gamma Fibrinogen, chain A, domain 1"/>
    <property type="match status" value="1"/>
</dbReference>
<dbReference type="GO" id="GO:0005615">
    <property type="term" value="C:extracellular space"/>
    <property type="evidence" value="ECO:0007669"/>
    <property type="project" value="TreeGrafter"/>
</dbReference>
<keyword evidence="1" id="KW-0479">Metal-binding</keyword>
<proteinExistence type="predicted"/>
<dbReference type="InterPro" id="IPR036056">
    <property type="entry name" value="Fibrinogen-like_C"/>
</dbReference>
<dbReference type="InterPro" id="IPR000884">
    <property type="entry name" value="TSP1_rpt"/>
</dbReference>
<dbReference type="GO" id="GO:0046872">
    <property type="term" value="F:metal ion binding"/>
    <property type="evidence" value="ECO:0007669"/>
    <property type="project" value="UniProtKB-KW"/>
</dbReference>
<dbReference type="PANTHER" id="PTHR16146">
    <property type="entry name" value="INTELECTIN"/>
    <property type="match status" value="1"/>
</dbReference>
<dbReference type="GeneID" id="110247375"/>
<dbReference type="SUPFAM" id="SSF56496">
    <property type="entry name" value="Fibrinogen C-terminal domain-like"/>
    <property type="match status" value="1"/>
</dbReference>
<evidence type="ECO:0000256" key="4">
    <source>
        <dbReference type="ARBA" id="ARBA00023157"/>
    </source>
</evidence>
<dbReference type="AlphaFoldDB" id="A0A913YTJ3"/>
<evidence type="ECO:0008006" key="7">
    <source>
        <dbReference type="Google" id="ProtNLM"/>
    </source>
</evidence>
<name>A0A913YTJ3_EXADI</name>
<dbReference type="NCBIfam" id="NF040941">
    <property type="entry name" value="GGGWT_bact"/>
    <property type="match status" value="1"/>
</dbReference>
<dbReference type="EnsemblMetazoa" id="XM_028661610.1">
    <property type="protein sequence ID" value="XP_028517411.1"/>
    <property type="gene ID" value="LOC110247375"/>
</dbReference>
<dbReference type="PROSITE" id="PS50092">
    <property type="entry name" value="TSP1"/>
    <property type="match status" value="1"/>
</dbReference>
<sequence>MYGGKDCQGKLHEERDCNTKACPKANSCRHLQFISTSNNQIFHDGVYDIYPRGPSNSPIKTYCDMSRDGGGWTLLVSSATNTWTADDVMSRNAGKPSLTDDYSILKYADVIKDNQKVQGSTFEYRLEADRPGRWGGIWEADRSYTFTAKNNKQTSVRLLKKFDNWTYSSNGKGIGKRMPWISGALLTTSANTKNSKRAFGSVTAKFSNYYPAPWIDAQGQMKKPQYIWYWMREGPAKLEEYFGPYQTH</sequence>
<dbReference type="Proteomes" id="UP000887567">
    <property type="component" value="Unplaced"/>
</dbReference>
<dbReference type="OrthoDB" id="5971203at2759"/>
<dbReference type="KEGG" id="epa:110247375"/>
<keyword evidence="6" id="KW-1185">Reference proteome</keyword>
<dbReference type="GO" id="GO:0070492">
    <property type="term" value="F:oligosaccharide binding"/>
    <property type="evidence" value="ECO:0007669"/>
    <property type="project" value="TreeGrafter"/>
</dbReference>
<evidence type="ECO:0000256" key="3">
    <source>
        <dbReference type="ARBA" id="ARBA00022837"/>
    </source>
</evidence>
<evidence type="ECO:0000313" key="6">
    <source>
        <dbReference type="Proteomes" id="UP000887567"/>
    </source>
</evidence>
<dbReference type="OMA" id="NWWGTIT"/>
<evidence type="ECO:0000256" key="1">
    <source>
        <dbReference type="ARBA" id="ARBA00022723"/>
    </source>
</evidence>
<keyword evidence="3" id="KW-0106">Calcium</keyword>
<accession>A0A913YTJ3</accession>
<keyword evidence="2" id="KW-0430">Lectin</keyword>
<evidence type="ECO:0000313" key="5">
    <source>
        <dbReference type="EnsemblMetazoa" id="XP_028517411.1"/>
    </source>
</evidence>
<reference evidence="5" key="1">
    <citation type="submission" date="2022-11" db="UniProtKB">
        <authorList>
            <consortium name="EnsemblMetazoa"/>
        </authorList>
    </citation>
    <scope>IDENTIFICATION</scope>
</reference>
<evidence type="ECO:0000256" key="2">
    <source>
        <dbReference type="ARBA" id="ARBA00022734"/>
    </source>
</evidence>
<dbReference type="PANTHER" id="PTHR16146:SF46">
    <property type="entry name" value="INTELECTIN-1A-RELATED"/>
    <property type="match status" value="1"/>
</dbReference>
<dbReference type="InterPro" id="IPR014716">
    <property type="entry name" value="Fibrinogen_a/b/g_C_1"/>
</dbReference>